<name>A0A9X3DRF0_9GAMM</name>
<keyword evidence="1" id="KW-1133">Transmembrane helix</keyword>
<dbReference type="EMBL" id="JAPKMY010000002">
    <property type="protein sequence ID" value="MCX5467175.1"/>
    <property type="molecule type" value="Genomic_DNA"/>
</dbReference>
<keyword evidence="1" id="KW-0472">Membrane</keyword>
<feature type="transmembrane region" description="Helical" evidence="1">
    <location>
        <begin position="96"/>
        <end position="117"/>
    </location>
</feature>
<feature type="transmembrane region" description="Helical" evidence="1">
    <location>
        <begin position="31"/>
        <end position="48"/>
    </location>
</feature>
<organism evidence="2 3">
    <name type="scientific">Acinetobacter nematophilus</name>
    <dbReference type="NCBI Taxonomy" id="2994642"/>
    <lineage>
        <taxon>Bacteria</taxon>
        <taxon>Pseudomonadati</taxon>
        <taxon>Pseudomonadota</taxon>
        <taxon>Gammaproteobacteria</taxon>
        <taxon>Moraxellales</taxon>
        <taxon>Moraxellaceae</taxon>
        <taxon>Acinetobacter</taxon>
    </lineage>
</organism>
<gene>
    <name evidence="2" type="ORF">OSH00_05395</name>
</gene>
<feature type="transmembrane region" description="Helical" evidence="1">
    <location>
        <begin position="7"/>
        <end position="25"/>
    </location>
</feature>
<evidence type="ECO:0000313" key="3">
    <source>
        <dbReference type="Proteomes" id="UP001146019"/>
    </source>
</evidence>
<protein>
    <submittedName>
        <fullName evidence="2">Uncharacterized protein</fullName>
    </submittedName>
</protein>
<dbReference type="Proteomes" id="UP001146019">
    <property type="component" value="Unassembled WGS sequence"/>
</dbReference>
<comment type="caution">
    <text evidence="2">The sequence shown here is derived from an EMBL/GenBank/DDBJ whole genome shotgun (WGS) entry which is preliminary data.</text>
</comment>
<feature type="transmembrane region" description="Helical" evidence="1">
    <location>
        <begin position="55"/>
        <end position="73"/>
    </location>
</feature>
<reference evidence="2" key="1">
    <citation type="submission" date="2022-11" db="EMBL/GenBank/DDBJ databases">
        <title>Biodiversity and phylogenetic relationships of bacteria.</title>
        <authorList>
            <person name="Machado R.A.R."/>
            <person name="Bhat A."/>
            <person name="Loulou A."/>
            <person name="Kallel S."/>
        </authorList>
    </citation>
    <scope>NUCLEOTIDE SEQUENCE</scope>
    <source>
        <strain evidence="2">A-IN1</strain>
    </source>
</reference>
<accession>A0A9X3DRF0</accession>
<evidence type="ECO:0000256" key="1">
    <source>
        <dbReference type="SAM" id="Phobius"/>
    </source>
</evidence>
<keyword evidence="3" id="KW-1185">Reference proteome</keyword>
<keyword evidence="1" id="KW-0812">Transmembrane</keyword>
<proteinExistence type="predicted"/>
<dbReference type="RefSeq" id="WP_266129573.1">
    <property type="nucleotide sequence ID" value="NZ_JAPKMY010000002.1"/>
</dbReference>
<sequence length="125" mass="15115">MINNLMDFIAIIFGVFLTFLHSLIIGLYMPYLNFYINVILLIFYLYASKKENKKLFYFISFSFIFIIWIPVYYHDGRLGFGYLYSKSFFKEMKDGWIYLLPASLITIFGLFLIEFNFKNLFDKKY</sequence>
<evidence type="ECO:0000313" key="2">
    <source>
        <dbReference type="EMBL" id="MCX5467175.1"/>
    </source>
</evidence>
<dbReference type="AlphaFoldDB" id="A0A9X3DRF0"/>